<dbReference type="SUPFAM" id="SSF81383">
    <property type="entry name" value="F-box domain"/>
    <property type="match status" value="1"/>
</dbReference>
<keyword evidence="2" id="KW-1185">Reference proteome</keyword>
<dbReference type="KEGG" id="cam:101512286"/>
<proteinExistence type="predicted"/>
<dbReference type="InterPro" id="IPR005174">
    <property type="entry name" value="KIB1-4_b-propeller"/>
</dbReference>
<reference evidence="2" key="1">
    <citation type="journal article" date="2013" name="Nat. Biotechnol.">
        <title>Draft genome sequence of chickpea (Cicer arietinum) provides a resource for trait improvement.</title>
        <authorList>
            <person name="Varshney R.K."/>
            <person name="Song C."/>
            <person name="Saxena R.K."/>
            <person name="Azam S."/>
            <person name="Yu S."/>
            <person name="Sharpe A.G."/>
            <person name="Cannon S."/>
            <person name="Baek J."/>
            <person name="Rosen B.D."/>
            <person name="Tar'an B."/>
            <person name="Millan T."/>
            <person name="Zhang X."/>
            <person name="Ramsay L.D."/>
            <person name="Iwata A."/>
            <person name="Wang Y."/>
            <person name="Nelson W."/>
            <person name="Farmer A.D."/>
            <person name="Gaur P.M."/>
            <person name="Soderlund C."/>
            <person name="Penmetsa R.V."/>
            <person name="Xu C."/>
            <person name="Bharti A.K."/>
            <person name="He W."/>
            <person name="Winter P."/>
            <person name="Zhao S."/>
            <person name="Hane J.K."/>
            <person name="Carrasquilla-Garcia N."/>
            <person name="Condie J.A."/>
            <person name="Upadhyaya H.D."/>
            <person name="Luo M.C."/>
            <person name="Thudi M."/>
            <person name="Gowda C.L."/>
            <person name="Singh N.P."/>
            <person name="Lichtenzveig J."/>
            <person name="Gali K.K."/>
            <person name="Rubio J."/>
            <person name="Nadarajan N."/>
            <person name="Dolezel J."/>
            <person name="Bansal K.C."/>
            <person name="Xu X."/>
            <person name="Edwards D."/>
            <person name="Zhang G."/>
            <person name="Kahl G."/>
            <person name="Gil J."/>
            <person name="Singh K.B."/>
            <person name="Datta S.K."/>
            <person name="Jackson S.A."/>
            <person name="Wang J."/>
            <person name="Cook D.R."/>
        </authorList>
    </citation>
    <scope>NUCLEOTIDE SEQUENCE [LARGE SCALE GENOMIC DNA]</scope>
    <source>
        <strain evidence="2">cv. CDC Frontier</strain>
    </source>
</reference>
<dbReference type="OrthoDB" id="638130at2759"/>
<feature type="domain" description="F-box" evidence="1">
    <location>
        <begin position="7"/>
        <end position="48"/>
    </location>
</feature>
<dbReference type="Proteomes" id="UP000087171">
    <property type="component" value="Chromosome Ca3"/>
</dbReference>
<sequence>MMNISNLGEELLLMIFNKLNTAIDVVRVRSVCSSWRSLLPPPSSSITRLLYSTKRYGQSFLFPCKIYRIQPSSSNKGWIIKLFQLPNSSIFYLSDLFTNTRIPTQNNKLFNFINFRVFELFQLHALSRLYFSFQTVCYFEKVILFSVEGRCKIFALRTHGSLEVSNIGENTNTILTGDDGNIMNFHDIILFMEQLYVVDSGGTIFWINPLSLKIVQFYPRLFCGYETEHMPEKLKNLVEYDGSLYVVYLYIDNERYSTEVSTINKFCVDVYKMDEERGKWLVVKDLGDALFVLGKDSNFSLLAKDYYGCQGNCIYFYWRNRVCCFSLESLKAKLVDSIFWPCPTLFHHMTS</sequence>
<dbReference type="PaxDb" id="3827-XP_004493768.1"/>
<dbReference type="PANTHER" id="PTHR47123:SF28">
    <property type="entry name" value="F-BOX DOMAIN-CONTAINING PROTEIN"/>
    <property type="match status" value="1"/>
</dbReference>
<dbReference type="Pfam" id="PF12937">
    <property type="entry name" value="F-box-like"/>
    <property type="match status" value="1"/>
</dbReference>
<dbReference type="AlphaFoldDB" id="A0A1S2XTJ6"/>
<dbReference type="RefSeq" id="XP_004493768.1">
    <property type="nucleotide sequence ID" value="XM_004493711.3"/>
</dbReference>
<dbReference type="InterPro" id="IPR001810">
    <property type="entry name" value="F-box_dom"/>
</dbReference>
<dbReference type="InterPro" id="IPR036047">
    <property type="entry name" value="F-box-like_dom_sf"/>
</dbReference>
<dbReference type="eggNOG" id="ENOG502QW71">
    <property type="taxonomic scope" value="Eukaryota"/>
</dbReference>
<dbReference type="Pfam" id="PF03478">
    <property type="entry name" value="Beta-prop_KIB1-4"/>
    <property type="match status" value="1"/>
</dbReference>
<accession>A0A1S2XTJ6</accession>
<evidence type="ECO:0000313" key="3">
    <source>
        <dbReference type="RefSeq" id="XP_004493768.1"/>
    </source>
</evidence>
<reference evidence="3" key="2">
    <citation type="submission" date="2025-08" db="UniProtKB">
        <authorList>
            <consortium name="RefSeq"/>
        </authorList>
    </citation>
    <scope>IDENTIFICATION</scope>
    <source>
        <tissue evidence="3">Etiolated seedlings</tissue>
    </source>
</reference>
<gene>
    <name evidence="3" type="primary">LOC101512286</name>
</gene>
<dbReference type="GeneID" id="101512286"/>
<evidence type="ECO:0000313" key="2">
    <source>
        <dbReference type="Proteomes" id="UP000087171"/>
    </source>
</evidence>
<dbReference type="Gene3D" id="1.20.1280.50">
    <property type="match status" value="1"/>
</dbReference>
<dbReference type="PANTHER" id="PTHR47123">
    <property type="entry name" value="F-BOX PROTEIN SKIP23"/>
    <property type="match status" value="1"/>
</dbReference>
<name>A0A1S2XTJ6_CICAR</name>
<evidence type="ECO:0000259" key="1">
    <source>
        <dbReference type="SMART" id="SM00256"/>
    </source>
</evidence>
<dbReference type="InterPro" id="IPR051304">
    <property type="entry name" value="SCF_F-box_domain"/>
</dbReference>
<organism evidence="2 3">
    <name type="scientific">Cicer arietinum</name>
    <name type="common">Chickpea</name>
    <name type="synonym">Garbanzo</name>
    <dbReference type="NCBI Taxonomy" id="3827"/>
    <lineage>
        <taxon>Eukaryota</taxon>
        <taxon>Viridiplantae</taxon>
        <taxon>Streptophyta</taxon>
        <taxon>Embryophyta</taxon>
        <taxon>Tracheophyta</taxon>
        <taxon>Spermatophyta</taxon>
        <taxon>Magnoliopsida</taxon>
        <taxon>eudicotyledons</taxon>
        <taxon>Gunneridae</taxon>
        <taxon>Pentapetalae</taxon>
        <taxon>rosids</taxon>
        <taxon>fabids</taxon>
        <taxon>Fabales</taxon>
        <taxon>Fabaceae</taxon>
        <taxon>Papilionoideae</taxon>
        <taxon>50 kb inversion clade</taxon>
        <taxon>NPAAA clade</taxon>
        <taxon>Hologalegina</taxon>
        <taxon>IRL clade</taxon>
        <taxon>Cicereae</taxon>
        <taxon>Cicer</taxon>
    </lineage>
</organism>
<dbReference type="SMART" id="SM00256">
    <property type="entry name" value="FBOX"/>
    <property type="match status" value="1"/>
</dbReference>
<protein>
    <submittedName>
        <fullName evidence="3">F-box protein At2g26160-like isoform X1</fullName>
    </submittedName>
</protein>